<comment type="caution">
    <text evidence="2">The sequence shown here is derived from an EMBL/GenBank/DDBJ whole genome shotgun (WGS) entry which is preliminary data.</text>
</comment>
<gene>
    <name evidence="2" type="ORF">EV191_13123</name>
</gene>
<evidence type="ECO:0000256" key="1">
    <source>
        <dbReference type="SAM" id="MobiDB-lite"/>
    </source>
</evidence>
<dbReference type="EMBL" id="SLXQ01000031">
    <property type="protein sequence ID" value="TCP39223.1"/>
    <property type="molecule type" value="Genomic_DNA"/>
</dbReference>
<accession>A0A4R2PT99</accession>
<organism evidence="2 3">
    <name type="scientific">Tamaricihabitans halophyticus</name>
    <dbReference type="NCBI Taxonomy" id="1262583"/>
    <lineage>
        <taxon>Bacteria</taxon>
        <taxon>Bacillati</taxon>
        <taxon>Actinomycetota</taxon>
        <taxon>Actinomycetes</taxon>
        <taxon>Pseudonocardiales</taxon>
        <taxon>Pseudonocardiaceae</taxon>
        <taxon>Tamaricihabitans</taxon>
    </lineage>
</organism>
<evidence type="ECO:0000313" key="2">
    <source>
        <dbReference type="EMBL" id="TCP39223.1"/>
    </source>
</evidence>
<dbReference type="AlphaFoldDB" id="A0A4R2PT99"/>
<proteinExistence type="predicted"/>
<sequence length="72" mass="7910">MTPEETPRPEPQDEPWDEFQSEHVTEQSPVEAVEAAVGALDGLDELPLDAHVERFDSVHTALTVALSSIDKV</sequence>
<reference evidence="2 3" key="1">
    <citation type="submission" date="2019-03" db="EMBL/GenBank/DDBJ databases">
        <title>Genomic Encyclopedia of Type Strains, Phase IV (KMG-IV): sequencing the most valuable type-strain genomes for metagenomic binning, comparative biology and taxonomic classification.</title>
        <authorList>
            <person name="Goeker M."/>
        </authorList>
    </citation>
    <scope>NUCLEOTIDE SEQUENCE [LARGE SCALE GENOMIC DNA]</scope>
    <source>
        <strain evidence="2 3">DSM 45765</strain>
    </source>
</reference>
<evidence type="ECO:0000313" key="3">
    <source>
        <dbReference type="Proteomes" id="UP000294911"/>
    </source>
</evidence>
<keyword evidence="3" id="KW-1185">Reference proteome</keyword>
<dbReference type="Proteomes" id="UP000294911">
    <property type="component" value="Unassembled WGS sequence"/>
</dbReference>
<feature type="compositionally biased region" description="Basic and acidic residues" evidence="1">
    <location>
        <begin position="1"/>
        <end position="11"/>
    </location>
</feature>
<protein>
    <submittedName>
        <fullName evidence="2">Uncharacterized protein</fullName>
    </submittedName>
</protein>
<feature type="region of interest" description="Disordered" evidence="1">
    <location>
        <begin position="1"/>
        <end position="29"/>
    </location>
</feature>
<dbReference type="RefSeq" id="WP_132881354.1">
    <property type="nucleotide sequence ID" value="NZ_SLXQ01000031.1"/>
</dbReference>
<name>A0A4R2PT99_9PSEU</name>
<dbReference type="OrthoDB" id="3579419at2"/>